<reference evidence="2" key="1">
    <citation type="submission" date="2018-05" db="EMBL/GenBank/DDBJ databases">
        <authorList>
            <person name="Lanie J.A."/>
            <person name="Ng W.-L."/>
            <person name="Kazmierczak K.M."/>
            <person name="Andrzejewski T.M."/>
            <person name="Davidsen T.M."/>
            <person name="Wayne K.J."/>
            <person name="Tettelin H."/>
            <person name="Glass J.I."/>
            <person name="Rusch D."/>
            <person name="Podicherti R."/>
            <person name="Tsui H.-C.T."/>
            <person name="Winkler M.E."/>
        </authorList>
    </citation>
    <scope>NUCLEOTIDE SEQUENCE</scope>
</reference>
<sequence>MIIIFGNGPKYFVEAEGKFICPNCNFIKRYLVKTSKDYFRLFFIPLIPIGEKSQPFVECQHCKNNWHTSVLDQNNYYLDGTLVTK</sequence>
<evidence type="ECO:0000313" key="2">
    <source>
        <dbReference type="EMBL" id="SVC92549.1"/>
    </source>
</evidence>
<feature type="domain" description="Zinc-ribbon 15" evidence="1">
    <location>
        <begin position="20"/>
        <end position="68"/>
    </location>
</feature>
<gene>
    <name evidence="2" type="ORF">METZ01_LOCUS345403</name>
</gene>
<name>A0A382R489_9ZZZZ</name>
<dbReference type="AlphaFoldDB" id="A0A382R489"/>
<proteinExistence type="predicted"/>
<dbReference type="Pfam" id="PF17032">
    <property type="entry name" value="Zn_ribbon_15"/>
    <property type="match status" value="1"/>
</dbReference>
<accession>A0A382R489</accession>
<dbReference type="EMBL" id="UINC01119024">
    <property type="protein sequence ID" value="SVC92549.1"/>
    <property type="molecule type" value="Genomic_DNA"/>
</dbReference>
<organism evidence="2">
    <name type="scientific">marine metagenome</name>
    <dbReference type="NCBI Taxonomy" id="408172"/>
    <lineage>
        <taxon>unclassified sequences</taxon>
        <taxon>metagenomes</taxon>
        <taxon>ecological metagenomes</taxon>
    </lineage>
</organism>
<dbReference type="InterPro" id="IPR031493">
    <property type="entry name" value="Zinc_ribbon_15"/>
</dbReference>
<protein>
    <recommendedName>
        <fullName evidence="1">Zinc-ribbon 15 domain-containing protein</fullName>
    </recommendedName>
</protein>
<evidence type="ECO:0000259" key="1">
    <source>
        <dbReference type="Pfam" id="PF17032"/>
    </source>
</evidence>